<dbReference type="eggNOG" id="COG3204">
    <property type="taxonomic scope" value="Bacteria"/>
</dbReference>
<sequence>MTDATLSLSLISEHRILDKAAGLNEPSGLTLNHDGSALYTVSDDTKAVFRLDLKGRLSITESFFIGIDDLEGIAINGDGSRLHAVQEETNALITIDIATRRELSRRPLAAMTNYESIQRFFPDPPDNKGLEGITVNTRTGHLFVVKEGRPGLLIELDAEGNSILQARLLNATNGFVHPTVGPDNLDFSGLSYDAERNTIWITSDKGQCLNHYDWEQDQVLQRLDLVIEADNKPKRIRKSEGVAIDPARNRLYVVSERDGRLYVFKIHTNG</sequence>
<dbReference type="InterPro" id="IPR015943">
    <property type="entry name" value="WD40/YVTN_repeat-like_dom_sf"/>
</dbReference>
<comment type="subcellular location">
    <subcellularLocation>
        <location evidence="1">Cell membrane</location>
    </subcellularLocation>
</comment>
<proteinExistence type="predicted"/>
<organism evidence="4 5">
    <name type="scientific">Parasynechococcus marenigrum (strain WH8102)</name>
    <dbReference type="NCBI Taxonomy" id="84588"/>
    <lineage>
        <taxon>Bacteria</taxon>
        <taxon>Bacillati</taxon>
        <taxon>Cyanobacteriota</taxon>
        <taxon>Cyanophyceae</taxon>
        <taxon>Synechococcales</taxon>
        <taxon>Prochlorococcaceae</taxon>
        <taxon>Parasynechococcus</taxon>
        <taxon>Parasynechococcus marenigrum</taxon>
    </lineage>
</organism>
<dbReference type="SUPFAM" id="SSF50956">
    <property type="entry name" value="Thermostable phytase (3-phytase)"/>
    <property type="match status" value="1"/>
</dbReference>
<dbReference type="CDD" id="cd09971">
    <property type="entry name" value="SdiA-regulated"/>
    <property type="match status" value="1"/>
</dbReference>
<keyword evidence="5" id="KW-1185">Reference proteome</keyword>
<dbReference type="InterPro" id="IPR009722">
    <property type="entry name" value="YjiK/CarP"/>
</dbReference>
<evidence type="ECO:0000256" key="1">
    <source>
        <dbReference type="ARBA" id="ARBA00004236"/>
    </source>
</evidence>
<dbReference type="PANTHER" id="PTHR47197:SF3">
    <property type="entry name" value="DIHYDRO-HEME D1 DEHYDROGENASE"/>
    <property type="match status" value="1"/>
</dbReference>
<evidence type="ECO:0000313" key="4">
    <source>
        <dbReference type="EMBL" id="CAE07645.1"/>
    </source>
</evidence>
<keyword evidence="2" id="KW-1003">Cell membrane</keyword>
<dbReference type="InterPro" id="IPR051200">
    <property type="entry name" value="Host-pathogen_enzymatic-act"/>
</dbReference>
<dbReference type="PANTHER" id="PTHR47197">
    <property type="entry name" value="PROTEIN NIRF"/>
    <property type="match status" value="1"/>
</dbReference>
<dbReference type="AlphaFoldDB" id="Q7U756"/>
<accession>Q7U756</accession>
<protein>
    <submittedName>
        <fullName evidence="4">Conserved hypothetical inner membrane protein</fullName>
    </submittedName>
</protein>
<evidence type="ECO:0000256" key="2">
    <source>
        <dbReference type="ARBA" id="ARBA00022475"/>
    </source>
</evidence>
<reference evidence="4 5" key="1">
    <citation type="journal article" date="2003" name="Nature">
        <title>The genome of a motile marine Synechococcus.</title>
        <authorList>
            <person name="Palenik B."/>
            <person name="Brahamsha B."/>
            <person name="Larimer F."/>
            <person name="Land M."/>
            <person name="Hauser L."/>
            <person name="Chain P."/>
            <person name="Lamerdin J."/>
            <person name="Regala W."/>
            <person name="Allen E.A."/>
            <person name="McCarren J."/>
            <person name="Paulsen I."/>
            <person name="Dufresne A."/>
            <person name="Partensky F."/>
            <person name="Webb E."/>
            <person name="Waterbury J."/>
        </authorList>
    </citation>
    <scope>NUCLEOTIDE SEQUENCE [LARGE SCALE GENOMIC DNA]</scope>
    <source>
        <strain evidence="4 5">WH8102</strain>
    </source>
</reference>
<dbReference type="Gene3D" id="2.130.10.10">
    <property type="entry name" value="YVTN repeat-like/Quinoprotein amine dehydrogenase"/>
    <property type="match status" value="2"/>
</dbReference>
<dbReference type="RefSeq" id="WP_011127995.1">
    <property type="nucleotide sequence ID" value="NC_005070.1"/>
</dbReference>
<dbReference type="Pfam" id="PF06977">
    <property type="entry name" value="SdiA-regulated"/>
    <property type="match status" value="1"/>
</dbReference>
<dbReference type="KEGG" id="syw:SYNW1130"/>
<dbReference type="STRING" id="84588.SYNW1130"/>
<gene>
    <name evidence="4" type="ordered locus">SYNW1130</name>
</gene>
<evidence type="ECO:0000256" key="3">
    <source>
        <dbReference type="ARBA" id="ARBA00023136"/>
    </source>
</evidence>
<dbReference type="GO" id="GO:0005886">
    <property type="term" value="C:plasma membrane"/>
    <property type="evidence" value="ECO:0007669"/>
    <property type="project" value="UniProtKB-SubCell"/>
</dbReference>
<evidence type="ECO:0000313" key="5">
    <source>
        <dbReference type="Proteomes" id="UP000001422"/>
    </source>
</evidence>
<keyword evidence="3" id="KW-0472">Membrane</keyword>
<name>Q7U756_PARMW</name>
<dbReference type="Proteomes" id="UP000001422">
    <property type="component" value="Chromosome"/>
</dbReference>
<dbReference type="HOGENOM" id="CLU_993677_0_0_3"/>
<dbReference type="EMBL" id="BX569692">
    <property type="protein sequence ID" value="CAE07645.1"/>
    <property type="molecule type" value="Genomic_DNA"/>
</dbReference>